<dbReference type="AlphaFoldDB" id="A0A2P2QGW0"/>
<protein>
    <submittedName>
        <fullName evidence="1">Uncharacterized protein</fullName>
    </submittedName>
</protein>
<proteinExistence type="predicted"/>
<sequence>MPYLVHGDGLQINGRG</sequence>
<name>A0A2P2QGW0_RHIMU</name>
<organism evidence="1">
    <name type="scientific">Rhizophora mucronata</name>
    <name type="common">Asiatic mangrove</name>
    <dbReference type="NCBI Taxonomy" id="61149"/>
    <lineage>
        <taxon>Eukaryota</taxon>
        <taxon>Viridiplantae</taxon>
        <taxon>Streptophyta</taxon>
        <taxon>Embryophyta</taxon>
        <taxon>Tracheophyta</taxon>
        <taxon>Spermatophyta</taxon>
        <taxon>Magnoliopsida</taxon>
        <taxon>eudicotyledons</taxon>
        <taxon>Gunneridae</taxon>
        <taxon>Pentapetalae</taxon>
        <taxon>rosids</taxon>
        <taxon>fabids</taxon>
        <taxon>Malpighiales</taxon>
        <taxon>Rhizophoraceae</taxon>
        <taxon>Rhizophora</taxon>
    </lineage>
</organism>
<dbReference type="EMBL" id="GGEC01085747">
    <property type="protein sequence ID" value="MBX66231.1"/>
    <property type="molecule type" value="Transcribed_RNA"/>
</dbReference>
<accession>A0A2P2QGW0</accession>
<evidence type="ECO:0000313" key="1">
    <source>
        <dbReference type="EMBL" id="MBX66231.1"/>
    </source>
</evidence>
<reference evidence="1" key="1">
    <citation type="submission" date="2018-02" db="EMBL/GenBank/DDBJ databases">
        <title>Rhizophora mucronata_Transcriptome.</title>
        <authorList>
            <person name="Meera S.P."/>
            <person name="Sreeshan A."/>
            <person name="Augustine A."/>
        </authorList>
    </citation>
    <scope>NUCLEOTIDE SEQUENCE</scope>
    <source>
        <tissue evidence="1">Leaf</tissue>
    </source>
</reference>